<dbReference type="PANTHER" id="PTHR43877">
    <property type="entry name" value="AMINOALKYLPHOSPHONATE N-ACETYLTRANSFERASE-RELATED-RELATED"/>
    <property type="match status" value="1"/>
</dbReference>
<gene>
    <name evidence="4" type="ORF">QE412_002283</name>
</gene>
<sequence>MTTRHPTWTIERVDWHDERAVALRAAMDDEIGPRYAEVFAAFDEETQAVLAEDFAVDPATIVEVILVVDAAGEPVGHAALRALGEELEVKRVFVDRRARGQGASRALMAELERLALARGASRLILQTGDRQPEAIALYERIGYRVIDVFPPYVRFPASRCFAKPLPAADDRA</sequence>
<organism evidence="4 5">
    <name type="scientific">Microbacterium trichothecenolyticum</name>
    <name type="common">Aureobacterium trichothecenolyticum</name>
    <dbReference type="NCBI Taxonomy" id="69370"/>
    <lineage>
        <taxon>Bacteria</taxon>
        <taxon>Bacillati</taxon>
        <taxon>Actinomycetota</taxon>
        <taxon>Actinomycetes</taxon>
        <taxon>Micrococcales</taxon>
        <taxon>Microbacteriaceae</taxon>
        <taxon>Microbacterium</taxon>
    </lineage>
</organism>
<dbReference type="CDD" id="cd04301">
    <property type="entry name" value="NAT_SF"/>
    <property type="match status" value="1"/>
</dbReference>
<accession>A0ABU0TVL8</accession>
<name>A0ABU0TVL8_MICTR</name>
<protein>
    <submittedName>
        <fullName evidence="4">GNAT superfamily N-acetyltransferase</fullName>
    </submittedName>
</protein>
<comment type="caution">
    <text evidence="4">The sequence shown here is derived from an EMBL/GenBank/DDBJ whole genome shotgun (WGS) entry which is preliminary data.</text>
</comment>
<dbReference type="InterPro" id="IPR000182">
    <property type="entry name" value="GNAT_dom"/>
</dbReference>
<proteinExistence type="predicted"/>
<keyword evidence="5" id="KW-1185">Reference proteome</keyword>
<evidence type="ECO:0000313" key="4">
    <source>
        <dbReference type="EMBL" id="MDQ1123710.1"/>
    </source>
</evidence>
<evidence type="ECO:0000259" key="3">
    <source>
        <dbReference type="PROSITE" id="PS51186"/>
    </source>
</evidence>
<dbReference type="RefSeq" id="WP_307483640.1">
    <property type="nucleotide sequence ID" value="NZ_JAUTBF010000001.1"/>
</dbReference>
<dbReference type="PANTHER" id="PTHR43877:SF2">
    <property type="entry name" value="AMINOALKYLPHOSPHONATE N-ACETYLTRANSFERASE-RELATED"/>
    <property type="match status" value="1"/>
</dbReference>
<feature type="domain" description="N-acetyltransferase" evidence="3">
    <location>
        <begin position="21"/>
        <end position="166"/>
    </location>
</feature>
<dbReference type="Pfam" id="PF00583">
    <property type="entry name" value="Acetyltransf_1"/>
    <property type="match status" value="1"/>
</dbReference>
<dbReference type="SUPFAM" id="SSF55729">
    <property type="entry name" value="Acyl-CoA N-acyltransferases (Nat)"/>
    <property type="match status" value="1"/>
</dbReference>
<reference evidence="4 5" key="1">
    <citation type="submission" date="2023-07" db="EMBL/GenBank/DDBJ databases">
        <title>Functional and genomic diversity of the sorghum phyllosphere microbiome.</title>
        <authorList>
            <person name="Shade A."/>
        </authorList>
    </citation>
    <scope>NUCLEOTIDE SEQUENCE [LARGE SCALE GENOMIC DNA]</scope>
    <source>
        <strain evidence="4 5">SORGH_AS_1207</strain>
    </source>
</reference>
<dbReference type="Gene3D" id="3.40.630.30">
    <property type="match status" value="1"/>
</dbReference>
<dbReference type="EMBL" id="JAUTBF010000001">
    <property type="protein sequence ID" value="MDQ1123710.1"/>
    <property type="molecule type" value="Genomic_DNA"/>
</dbReference>
<evidence type="ECO:0000256" key="2">
    <source>
        <dbReference type="ARBA" id="ARBA00023315"/>
    </source>
</evidence>
<dbReference type="PROSITE" id="PS51186">
    <property type="entry name" value="GNAT"/>
    <property type="match status" value="1"/>
</dbReference>
<keyword evidence="1" id="KW-0808">Transferase</keyword>
<dbReference type="Proteomes" id="UP001226691">
    <property type="component" value="Unassembled WGS sequence"/>
</dbReference>
<evidence type="ECO:0000256" key="1">
    <source>
        <dbReference type="ARBA" id="ARBA00022679"/>
    </source>
</evidence>
<dbReference type="InterPro" id="IPR050832">
    <property type="entry name" value="Bact_Acetyltransf"/>
</dbReference>
<evidence type="ECO:0000313" key="5">
    <source>
        <dbReference type="Proteomes" id="UP001226691"/>
    </source>
</evidence>
<keyword evidence="2" id="KW-0012">Acyltransferase</keyword>
<dbReference type="InterPro" id="IPR016181">
    <property type="entry name" value="Acyl_CoA_acyltransferase"/>
</dbReference>